<name>A0A449BDC7_HAPAX</name>
<organism evidence="2 3">
    <name type="scientific">Haploplasma axanthum</name>
    <name type="common">Acholeplasma axanthum</name>
    <dbReference type="NCBI Taxonomy" id="29552"/>
    <lineage>
        <taxon>Bacteria</taxon>
        <taxon>Bacillati</taxon>
        <taxon>Mycoplasmatota</taxon>
        <taxon>Mollicutes</taxon>
        <taxon>Acholeplasmatales</taxon>
        <taxon>Acholeplasmataceae</taxon>
        <taxon>Haploplasma</taxon>
    </lineage>
</organism>
<dbReference type="Gene3D" id="3.40.50.360">
    <property type="match status" value="1"/>
</dbReference>
<dbReference type="PANTHER" id="PTHR38030:SF2">
    <property type="entry name" value="PROTOPORPHYRINOGEN IX DEHYDROGENASE [QUINONE]"/>
    <property type="match status" value="1"/>
</dbReference>
<dbReference type="SUPFAM" id="SSF52218">
    <property type="entry name" value="Flavoproteins"/>
    <property type="match status" value="1"/>
</dbReference>
<gene>
    <name evidence="2" type="primary">hemG</name>
    <name evidence="2" type="ORF">NCTC10138_00834</name>
</gene>
<dbReference type="PANTHER" id="PTHR38030">
    <property type="entry name" value="PROTOPORPHYRINOGEN IX DEHYDROGENASE [MENAQUINONE]"/>
    <property type="match status" value="1"/>
</dbReference>
<dbReference type="EC" id="1.3.5.3" evidence="2"/>
<evidence type="ECO:0000313" key="2">
    <source>
        <dbReference type="EMBL" id="VEU80463.1"/>
    </source>
</evidence>
<protein>
    <submittedName>
        <fullName evidence="2">Protoporphyrinogen IX dehydrogenase [menaquinone]</fullName>
        <ecNumber evidence="2">1.3.5.3</ecNumber>
    </submittedName>
</protein>
<evidence type="ECO:0000259" key="1">
    <source>
        <dbReference type="Pfam" id="PF12724"/>
    </source>
</evidence>
<dbReference type="OrthoDB" id="2146857at2"/>
<dbReference type="GO" id="GO:0010181">
    <property type="term" value="F:FMN binding"/>
    <property type="evidence" value="ECO:0007669"/>
    <property type="project" value="TreeGrafter"/>
</dbReference>
<dbReference type="InterPro" id="IPR026816">
    <property type="entry name" value="Flavodoxin_dom"/>
</dbReference>
<accession>A0A449BDC7</accession>
<dbReference type="Pfam" id="PF12724">
    <property type="entry name" value="Flavodoxin_5"/>
    <property type="match status" value="1"/>
</dbReference>
<keyword evidence="2" id="KW-0560">Oxidoreductase</keyword>
<dbReference type="AlphaFoldDB" id="A0A449BDC7"/>
<dbReference type="STRING" id="1278311.GCA_000428705_00942"/>
<dbReference type="EMBL" id="LR215048">
    <property type="protein sequence ID" value="VEU80463.1"/>
    <property type="molecule type" value="Genomic_DNA"/>
</dbReference>
<dbReference type="KEGG" id="aaxa:NCTC10138_00834"/>
<dbReference type="InterPro" id="IPR029039">
    <property type="entry name" value="Flavoprotein-like_sf"/>
</dbReference>
<dbReference type="GO" id="GO:0006783">
    <property type="term" value="P:heme biosynthetic process"/>
    <property type="evidence" value="ECO:0007669"/>
    <property type="project" value="TreeGrafter"/>
</dbReference>
<feature type="domain" description="Flavodoxin" evidence="1">
    <location>
        <begin position="4"/>
        <end position="121"/>
    </location>
</feature>
<dbReference type="GO" id="GO:0070819">
    <property type="term" value="F:menaquinone-dependent protoporphyrinogen oxidase activity"/>
    <property type="evidence" value="ECO:0007669"/>
    <property type="project" value="TreeGrafter"/>
</dbReference>
<sequence length="142" mass="16463">MKTLIVYQTKTDAAKECAEIINQKLSNCKLEKIEKVNKNVIEEYDLIIIGSGIRFSRMYSKTRKFLKKNKNELLNKKLAIYACNMLDETFSDAIKKSVPDELLENAIIIESFGGKQPFKKYTDNSWLKEENLNMFIDKINAL</sequence>
<dbReference type="RefSeq" id="WP_035375726.1">
    <property type="nucleotide sequence ID" value="NZ_LR215048.1"/>
</dbReference>
<proteinExistence type="predicted"/>
<keyword evidence="3" id="KW-1185">Reference proteome</keyword>
<reference evidence="2 3" key="1">
    <citation type="submission" date="2019-01" db="EMBL/GenBank/DDBJ databases">
        <authorList>
            <consortium name="Pathogen Informatics"/>
        </authorList>
    </citation>
    <scope>NUCLEOTIDE SEQUENCE [LARGE SCALE GENOMIC DNA]</scope>
    <source>
        <strain evidence="2 3">NCTC10138</strain>
    </source>
</reference>
<dbReference type="InterPro" id="IPR052200">
    <property type="entry name" value="Protoporphyrinogen_IX_DH"/>
</dbReference>
<evidence type="ECO:0000313" key="3">
    <source>
        <dbReference type="Proteomes" id="UP000289841"/>
    </source>
</evidence>
<dbReference type="Proteomes" id="UP000289841">
    <property type="component" value="Chromosome"/>
</dbReference>